<feature type="region of interest" description="Disordered" evidence="1">
    <location>
        <begin position="28"/>
        <end position="55"/>
    </location>
</feature>
<evidence type="ECO:0000313" key="3">
    <source>
        <dbReference type="Proteomes" id="UP000249516"/>
    </source>
</evidence>
<dbReference type="AlphaFoldDB" id="A0A495AC03"/>
<comment type="caution">
    <text evidence="2">The sequence shown here is derived from an EMBL/GenBank/DDBJ whole genome shotgun (WGS) entry which is preliminary data.</text>
</comment>
<accession>A0A495AC03</accession>
<evidence type="ECO:0000256" key="1">
    <source>
        <dbReference type="SAM" id="MobiDB-lite"/>
    </source>
</evidence>
<gene>
    <name evidence="2" type="ORF">C1C97_000145</name>
</gene>
<proteinExistence type="predicted"/>
<organism evidence="2 3">
    <name type="scientific">Kocuria tytonis</name>
    <dbReference type="NCBI Taxonomy" id="2054280"/>
    <lineage>
        <taxon>Bacteria</taxon>
        <taxon>Bacillati</taxon>
        <taxon>Actinomycetota</taxon>
        <taxon>Actinomycetes</taxon>
        <taxon>Micrococcales</taxon>
        <taxon>Micrococcaceae</taxon>
        <taxon>Kocuria</taxon>
    </lineage>
</organism>
<name>A0A495AC03_9MICC</name>
<dbReference type="EMBL" id="PNJG02000001">
    <property type="protein sequence ID" value="RKQ36135.1"/>
    <property type="molecule type" value="Genomic_DNA"/>
</dbReference>
<dbReference type="Proteomes" id="UP000249516">
    <property type="component" value="Unassembled WGS sequence"/>
</dbReference>
<evidence type="ECO:0000313" key="2">
    <source>
        <dbReference type="EMBL" id="RKQ36135.1"/>
    </source>
</evidence>
<sequence>MSGGVCGSDVFPAGPPTEKALADIQNHCGTMTVPGNPDQRQGGNGQAGPSQEYRGYVAPGFDYQVGSPCFDPTLDRCRTSGEIQSEHTGG</sequence>
<reference evidence="2 3" key="1">
    <citation type="submission" date="2018-10" db="EMBL/GenBank/DDBJ databases">
        <title>Kocuria tytouropygialis sp. nov., isolated from the uropygial gland of an American barn owl (Tyto furcata).</title>
        <authorList>
            <person name="Braun M.S."/>
            <person name="Wang E."/>
            <person name="Zimmermann S."/>
            <person name="Wagner H."/>
            <person name="Wink M."/>
        </authorList>
    </citation>
    <scope>NUCLEOTIDE SEQUENCE [LARGE SCALE GENOMIC DNA]</scope>
    <source>
        <strain evidence="2 3">442</strain>
    </source>
</reference>
<protein>
    <submittedName>
        <fullName evidence="2">Uncharacterized protein</fullName>
    </submittedName>
</protein>
<keyword evidence="3" id="KW-1185">Reference proteome</keyword>